<dbReference type="GO" id="GO:0005886">
    <property type="term" value="C:plasma membrane"/>
    <property type="evidence" value="ECO:0007669"/>
    <property type="project" value="TreeGrafter"/>
</dbReference>
<name>A0A5C4MV99_9RHOB</name>
<evidence type="ECO:0000256" key="3">
    <source>
        <dbReference type="ARBA" id="ARBA00022840"/>
    </source>
</evidence>
<sequence length="230" mass="24504">MSVSDPLPLRVEDLVIRARDGRSVLELPHLDLPAGGTLAITGPSGAGKSSLLHALAGLLRPSKGRILWGTTDIACLSEAACACFRREKVGLVFQDFLLFEELGALGNAAVSATFAPARERPAIETRAQGWLARSGLGQRPEPNVRTFSGGERQRVAVARAMSHAPAVILADEPTASLDRASADRLIDDLVDVAAAEGRMLIAVTHDARLAERLGRELKLVDGRVVEQRHG</sequence>
<keyword evidence="6" id="KW-1185">Reference proteome</keyword>
<feature type="domain" description="ABC transporter" evidence="4">
    <location>
        <begin position="9"/>
        <end position="230"/>
    </location>
</feature>
<dbReference type="Gene3D" id="3.40.50.300">
    <property type="entry name" value="P-loop containing nucleotide triphosphate hydrolases"/>
    <property type="match status" value="1"/>
</dbReference>
<dbReference type="AlphaFoldDB" id="A0A5C4MV99"/>
<dbReference type="PROSITE" id="PS50893">
    <property type="entry name" value="ABC_TRANSPORTER_2"/>
    <property type="match status" value="1"/>
</dbReference>
<dbReference type="InterPro" id="IPR015854">
    <property type="entry name" value="ABC_transpr_LolD-like"/>
</dbReference>
<dbReference type="RefSeq" id="WP_139076681.1">
    <property type="nucleotide sequence ID" value="NZ_VDFU01000009.1"/>
</dbReference>
<dbReference type="PROSITE" id="PS00211">
    <property type="entry name" value="ABC_TRANSPORTER_1"/>
    <property type="match status" value="1"/>
</dbReference>
<dbReference type="PANTHER" id="PTHR24220">
    <property type="entry name" value="IMPORT ATP-BINDING PROTEIN"/>
    <property type="match status" value="1"/>
</dbReference>
<evidence type="ECO:0000256" key="1">
    <source>
        <dbReference type="ARBA" id="ARBA00005417"/>
    </source>
</evidence>
<dbReference type="InterPro" id="IPR017871">
    <property type="entry name" value="ABC_transporter-like_CS"/>
</dbReference>
<evidence type="ECO:0000313" key="5">
    <source>
        <dbReference type="EMBL" id="TNC49904.1"/>
    </source>
</evidence>
<dbReference type="InterPro" id="IPR027417">
    <property type="entry name" value="P-loop_NTPase"/>
</dbReference>
<dbReference type="GO" id="GO:0005524">
    <property type="term" value="F:ATP binding"/>
    <property type="evidence" value="ECO:0007669"/>
    <property type="project" value="UniProtKB-KW"/>
</dbReference>
<dbReference type="SMART" id="SM00382">
    <property type="entry name" value="AAA"/>
    <property type="match status" value="1"/>
</dbReference>
<dbReference type="Pfam" id="PF00005">
    <property type="entry name" value="ABC_tran"/>
    <property type="match status" value="1"/>
</dbReference>
<dbReference type="EMBL" id="VDFU01000009">
    <property type="protein sequence ID" value="TNC49904.1"/>
    <property type="molecule type" value="Genomic_DNA"/>
</dbReference>
<evidence type="ECO:0000313" key="6">
    <source>
        <dbReference type="Proteomes" id="UP000305887"/>
    </source>
</evidence>
<dbReference type="GO" id="GO:0016887">
    <property type="term" value="F:ATP hydrolysis activity"/>
    <property type="evidence" value="ECO:0007669"/>
    <property type="project" value="InterPro"/>
</dbReference>
<dbReference type="InterPro" id="IPR003593">
    <property type="entry name" value="AAA+_ATPase"/>
</dbReference>
<proteinExistence type="inferred from homology"/>
<dbReference type="Proteomes" id="UP000305887">
    <property type="component" value="Unassembled WGS sequence"/>
</dbReference>
<dbReference type="GO" id="GO:0022857">
    <property type="term" value="F:transmembrane transporter activity"/>
    <property type="evidence" value="ECO:0007669"/>
    <property type="project" value="TreeGrafter"/>
</dbReference>
<keyword evidence="3 5" id="KW-0067">ATP-binding</keyword>
<dbReference type="InterPro" id="IPR003439">
    <property type="entry name" value="ABC_transporter-like_ATP-bd"/>
</dbReference>
<dbReference type="SUPFAM" id="SSF52540">
    <property type="entry name" value="P-loop containing nucleoside triphosphate hydrolases"/>
    <property type="match status" value="1"/>
</dbReference>
<dbReference type="OrthoDB" id="9787227at2"/>
<reference evidence="5 6" key="1">
    <citation type="submission" date="2019-06" db="EMBL/GenBank/DDBJ databases">
        <title>YIM 131921 draft genome.</title>
        <authorList>
            <person name="Jiang L."/>
        </authorList>
    </citation>
    <scope>NUCLEOTIDE SEQUENCE [LARGE SCALE GENOMIC DNA]</scope>
    <source>
        <strain evidence="5 6">YIM 131921</strain>
    </source>
</reference>
<protein>
    <submittedName>
        <fullName evidence="5">ATP-binding cassette domain-containing protein</fullName>
    </submittedName>
</protein>
<accession>A0A5C4MV99</accession>
<gene>
    <name evidence="5" type="ORF">FHG66_10360</name>
</gene>
<evidence type="ECO:0000259" key="4">
    <source>
        <dbReference type="PROSITE" id="PS50893"/>
    </source>
</evidence>
<keyword evidence="2" id="KW-0547">Nucleotide-binding</keyword>
<comment type="caution">
    <text evidence="5">The sequence shown here is derived from an EMBL/GenBank/DDBJ whole genome shotgun (WGS) entry which is preliminary data.</text>
</comment>
<comment type="similarity">
    <text evidence="1">Belongs to the ABC transporter superfamily.</text>
</comment>
<organism evidence="5 6">
    <name type="scientific">Rubellimicrobium rubrum</name>
    <dbReference type="NCBI Taxonomy" id="2585369"/>
    <lineage>
        <taxon>Bacteria</taxon>
        <taxon>Pseudomonadati</taxon>
        <taxon>Pseudomonadota</taxon>
        <taxon>Alphaproteobacteria</taxon>
        <taxon>Rhodobacterales</taxon>
        <taxon>Roseobacteraceae</taxon>
        <taxon>Rubellimicrobium</taxon>
    </lineage>
</organism>
<dbReference type="PANTHER" id="PTHR24220:SF689">
    <property type="entry name" value="LIPOPROTEIN-RELEASING SYSTEM ATP-BINDING PROTEIN LOLD"/>
    <property type="match status" value="1"/>
</dbReference>
<evidence type="ECO:0000256" key="2">
    <source>
        <dbReference type="ARBA" id="ARBA00022741"/>
    </source>
</evidence>